<protein>
    <submittedName>
        <fullName evidence="3">Uncharacterized protein</fullName>
    </submittedName>
</protein>
<dbReference type="EMBL" id="CAJEWN010000350">
    <property type="protein sequence ID" value="CAD2179702.1"/>
    <property type="molecule type" value="Genomic_DNA"/>
</dbReference>
<feature type="region of interest" description="Disordered" evidence="1">
    <location>
        <begin position="217"/>
        <end position="260"/>
    </location>
</feature>
<feature type="region of interest" description="Disordered" evidence="1">
    <location>
        <begin position="181"/>
        <end position="203"/>
    </location>
</feature>
<feature type="compositionally biased region" description="Basic and acidic residues" evidence="1">
    <location>
        <begin position="190"/>
        <end position="203"/>
    </location>
</feature>
<keyword evidence="2" id="KW-0472">Membrane</keyword>
<name>A0A6V7VY29_MELEN</name>
<feature type="compositionally biased region" description="Acidic residues" evidence="1">
    <location>
        <begin position="250"/>
        <end position="260"/>
    </location>
</feature>
<evidence type="ECO:0000313" key="4">
    <source>
        <dbReference type="Proteomes" id="UP000580250"/>
    </source>
</evidence>
<organism evidence="3 4">
    <name type="scientific">Meloidogyne enterolobii</name>
    <name type="common">Root-knot nematode worm</name>
    <name type="synonym">Meloidogyne mayaguensis</name>
    <dbReference type="NCBI Taxonomy" id="390850"/>
    <lineage>
        <taxon>Eukaryota</taxon>
        <taxon>Metazoa</taxon>
        <taxon>Ecdysozoa</taxon>
        <taxon>Nematoda</taxon>
        <taxon>Chromadorea</taxon>
        <taxon>Rhabditida</taxon>
        <taxon>Tylenchina</taxon>
        <taxon>Tylenchomorpha</taxon>
        <taxon>Tylenchoidea</taxon>
        <taxon>Meloidogynidae</taxon>
        <taxon>Meloidogyninae</taxon>
        <taxon>Meloidogyne</taxon>
    </lineage>
</organism>
<evidence type="ECO:0000256" key="1">
    <source>
        <dbReference type="SAM" id="MobiDB-lite"/>
    </source>
</evidence>
<keyword evidence="2" id="KW-1133">Transmembrane helix</keyword>
<proteinExistence type="predicted"/>
<evidence type="ECO:0000256" key="2">
    <source>
        <dbReference type="SAM" id="Phobius"/>
    </source>
</evidence>
<feature type="transmembrane region" description="Helical" evidence="2">
    <location>
        <begin position="12"/>
        <end position="30"/>
    </location>
</feature>
<dbReference type="AlphaFoldDB" id="A0A6V7VY29"/>
<dbReference type="Proteomes" id="UP000580250">
    <property type="component" value="Unassembled WGS sequence"/>
</dbReference>
<reference evidence="3 4" key="1">
    <citation type="submission" date="2020-08" db="EMBL/GenBank/DDBJ databases">
        <authorList>
            <person name="Koutsovoulos G."/>
            <person name="Danchin GJ E."/>
        </authorList>
    </citation>
    <scope>NUCLEOTIDE SEQUENCE [LARGE SCALE GENOMIC DNA]</scope>
</reference>
<sequence>MVPLNYSSGRLFCKFSILLLSIFLLFWLFLEKQQLSVKTEDLQVQLRFANEHISSLSAQINVISKHKDRIEALFAKEKERCNESINQQSKRISLLQIENVRLNDLMENISQQKLLEKTIFFKQHIFSPSKIDSPPLETKNNLVEDPFDKKEEEENIPAIPAQIKKPPNINNLEENQLKLNNKKSSLSRITKKEQPNGGEKHFEEDYNIFRRKNKLREDLVFKRGEGEGNEGEENKQKLSPEENKNVKEEEKEEEEYVGKE</sequence>
<evidence type="ECO:0000313" key="3">
    <source>
        <dbReference type="EMBL" id="CAD2179702.1"/>
    </source>
</evidence>
<comment type="caution">
    <text evidence="3">The sequence shown here is derived from an EMBL/GenBank/DDBJ whole genome shotgun (WGS) entry which is preliminary data.</text>
</comment>
<feature type="compositionally biased region" description="Basic and acidic residues" evidence="1">
    <location>
        <begin position="217"/>
        <end position="249"/>
    </location>
</feature>
<keyword evidence="2" id="KW-0812">Transmembrane</keyword>
<gene>
    <name evidence="3" type="ORF">MENT_LOCUS31716</name>
</gene>
<accession>A0A6V7VY29</accession>
<dbReference type="OrthoDB" id="5904233at2759"/>